<dbReference type="InterPro" id="IPR026369">
    <property type="entry name" value="CxxC_20_CxxC"/>
</dbReference>
<proteinExistence type="predicted"/>
<dbReference type="EMBL" id="FTMX01000006">
    <property type="protein sequence ID" value="SIR87577.1"/>
    <property type="molecule type" value="Genomic_DNA"/>
</dbReference>
<evidence type="ECO:0000313" key="2">
    <source>
        <dbReference type="EMBL" id="SIR87577.1"/>
    </source>
</evidence>
<accession>A0A9X8WM92</accession>
<dbReference type="NCBIfam" id="TIGR04104">
    <property type="entry name" value="cxxc_20_cxxc"/>
    <property type="match status" value="1"/>
</dbReference>
<organism evidence="2 3">
    <name type="scientific">Peribacillus simplex</name>
    <dbReference type="NCBI Taxonomy" id="1478"/>
    <lineage>
        <taxon>Bacteria</taxon>
        <taxon>Bacillati</taxon>
        <taxon>Bacillota</taxon>
        <taxon>Bacilli</taxon>
        <taxon>Bacillales</taxon>
        <taxon>Bacillaceae</taxon>
        <taxon>Peribacillus</taxon>
    </lineage>
</organism>
<evidence type="ECO:0000313" key="3">
    <source>
        <dbReference type="Proteomes" id="UP000185829"/>
    </source>
</evidence>
<feature type="transmembrane region" description="Helical" evidence="1">
    <location>
        <begin position="46"/>
        <end position="63"/>
    </location>
</feature>
<dbReference type="AlphaFoldDB" id="A0A9X8WM92"/>
<dbReference type="RefSeq" id="WP_076370492.1">
    <property type="nucleotide sequence ID" value="NZ_FTMX01000006.1"/>
</dbReference>
<dbReference type="Proteomes" id="UP000185829">
    <property type="component" value="Unassembled WGS sequence"/>
</dbReference>
<sequence>MPTCQNCGYKWRWRETFVKIFTFKSRLKCSSCEGFQYVSKKSKNRLSLFVFTPFLIWLPLVSFGVPKGFILVSELVSYVLVFVWMPFLYKLSNKEEPIW</sequence>
<gene>
    <name evidence="2" type="ORF">SAMN05878482_106338</name>
</gene>
<keyword evidence="1" id="KW-0472">Membrane</keyword>
<keyword evidence="1" id="KW-0812">Transmembrane</keyword>
<name>A0A9X8WM92_9BACI</name>
<protein>
    <submittedName>
        <fullName evidence="2">Cxxc_20_cxxc protein</fullName>
    </submittedName>
</protein>
<evidence type="ECO:0000256" key="1">
    <source>
        <dbReference type="SAM" id="Phobius"/>
    </source>
</evidence>
<keyword evidence="1" id="KW-1133">Transmembrane helix</keyword>
<comment type="caution">
    <text evidence="2">The sequence shown here is derived from an EMBL/GenBank/DDBJ whole genome shotgun (WGS) entry which is preliminary data.</text>
</comment>
<feature type="transmembrane region" description="Helical" evidence="1">
    <location>
        <begin position="69"/>
        <end position="89"/>
    </location>
</feature>
<reference evidence="2 3" key="1">
    <citation type="submission" date="2017-01" db="EMBL/GenBank/DDBJ databases">
        <authorList>
            <person name="Varghese N."/>
            <person name="Submissions S."/>
        </authorList>
    </citation>
    <scope>NUCLEOTIDE SEQUENCE [LARGE SCALE GENOMIC DNA]</scope>
    <source>
        <strain evidence="2 3">RUG2-6</strain>
    </source>
</reference>